<dbReference type="InterPro" id="IPR003356">
    <property type="entry name" value="DNA_methylase_A-5"/>
</dbReference>
<dbReference type="GO" id="GO:0008170">
    <property type="term" value="F:N-methyltransferase activity"/>
    <property type="evidence" value="ECO:0007669"/>
    <property type="project" value="InterPro"/>
</dbReference>
<keyword evidence="2" id="KW-0489">Methyltransferase</keyword>
<sequence>MVNIHERIDYLQREQLKIIQDDRYFNYGVDALILSYFVQFTKRDKVIYDLCTGQGIVPLLLTTKIKQQQLDTHITGIEIQQELADLATRSVQLNELERCITIKQQDVLDLPKQLEHSSVDMITVNPPYFTANQSFQHHNKHHRIARHEIAIRLEELFKVMKYILKNKGVVYMIHRTERLDDIISTGRQYNINIKEIHPIYSSRASDESLLSVIKFVMNGKSNIKMSKPFYIYDESGEYSKEMMDIYYG</sequence>
<dbReference type="GO" id="GO:0003677">
    <property type="term" value="F:DNA binding"/>
    <property type="evidence" value="ECO:0007669"/>
    <property type="project" value="InterPro"/>
</dbReference>
<evidence type="ECO:0000313" key="2">
    <source>
        <dbReference type="EMBL" id="RPF54489.1"/>
    </source>
</evidence>
<dbReference type="InterPro" id="IPR029063">
    <property type="entry name" value="SAM-dependent_MTases_sf"/>
</dbReference>
<keyword evidence="3" id="KW-1185">Reference proteome</keyword>
<protein>
    <submittedName>
        <fullName evidence="2">tRNA1(Val) A37 N6-methylase TrmN6</fullName>
    </submittedName>
</protein>
<name>A0A3N5BC23_9BACL</name>
<reference evidence="2 3" key="1">
    <citation type="submission" date="2018-11" db="EMBL/GenBank/DDBJ databases">
        <title>Genomic Encyclopedia of Type Strains, Phase IV (KMG-IV): sequencing the most valuable type-strain genomes for metagenomic binning, comparative biology and taxonomic classification.</title>
        <authorList>
            <person name="Goeker M."/>
        </authorList>
    </citation>
    <scope>NUCLEOTIDE SEQUENCE [LARGE SCALE GENOMIC DNA]</scope>
    <source>
        <strain evidence="2 3">DSM 29158</strain>
    </source>
</reference>
<dbReference type="Proteomes" id="UP000277108">
    <property type="component" value="Unassembled WGS sequence"/>
</dbReference>
<evidence type="ECO:0000313" key="3">
    <source>
        <dbReference type="Proteomes" id="UP000277108"/>
    </source>
</evidence>
<proteinExistence type="predicted"/>
<gene>
    <name evidence="2" type="ORF">EDD62_1791</name>
</gene>
<dbReference type="Pfam" id="PF02384">
    <property type="entry name" value="N6_Mtase"/>
    <property type="match status" value="1"/>
</dbReference>
<feature type="domain" description="DNA methylase adenine-specific" evidence="1">
    <location>
        <begin position="41"/>
        <end position="140"/>
    </location>
</feature>
<dbReference type="EMBL" id="RKRK01000007">
    <property type="protein sequence ID" value="RPF54489.1"/>
    <property type="molecule type" value="Genomic_DNA"/>
</dbReference>
<dbReference type="RefSeq" id="WP_123808763.1">
    <property type="nucleotide sequence ID" value="NZ_RKRK01000007.1"/>
</dbReference>
<dbReference type="PANTHER" id="PTHR47739">
    <property type="entry name" value="TRNA1(VAL) (ADENINE(37)-N6)-METHYLTRANSFERASE"/>
    <property type="match status" value="1"/>
</dbReference>
<dbReference type="GO" id="GO:0032259">
    <property type="term" value="P:methylation"/>
    <property type="evidence" value="ECO:0007669"/>
    <property type="project" value="UniProtKB-KW"/>
</dbReference>
<dbReference type="SUPFAM" id="SSF53335">
    <property type="entry name" value="S-adenosyl-L-methionine-dependent methyltransferases"/>
    <property type="match status" value="1"/>
</dbReference>
<evidence type="ECO:0000259" key="1">
    <source>
        <dbReference type="Pfam" id="PF02384"/>
    </source>
</evidence>
<organism evidence="2 3">
    <name type="scientific">Abyssicoccus albus</name>
    <dbReference type="NCBI Taxonomy" id="1817405"/>
    <lineage>
        <taxon>Bacteria</taxon>
        <taxon>Bacillati</taxon>
        <taxon>Bacillota</taxon>
        <taxon>Bacilli</taxon>
        <taxon>Bacillales</taxon>
        <taxon>Abyssicoccaceae</taxon>
    </lineage>
</organism>
<dbReference type="InterPro" id="IPR050210">
    <property type="entry name" value="tRNA_Adenine-N(6)_MTase"/>
</dbReference>
<accession>A0A3N5BC23</accession>
<dbReference type="Gene3D" id="3.40.50.150">
    <property type="entry name" value="Vaccinia Virus protein VP39"/>
    <property type="match status" value="1"/>
</dbReference>
<keyword evidence="2" id="KW-0808">Transferase</keyword>
<dbReference type="CDD" id="cd02440">
    <property type="entry name" value="AdoMet_MTases"/>
    <property type="match status" value="1"/>
</dbReference>
<comment type="caution">
    <text evidence="2">The sequence shown here is derived from an EMBL/GenBank/DDBJ whole genome shotgun (WGS) entry which is preliminary data.</text>
</comment>
<dbReference type="AlphaFoldDB" id="A0A3N5BC23"/>
<dbReference type="OrthoDB" id="9777257at2"/>
<dbReference type="PANTHER" id="PTHR47739:SF1">
    <property type="entry name" value="TRNA1(VAL) (ADENINE(37)-N6)-METHYLTRANSFERASE"/>
    <property type="match status" value="1"/>
</dbReference>